<evidence type="ECO:0000256" key="3">
    <source>
        <dbReference type="ARBA" id="ARBA00022448"/>
    </source>
</evidence>
<dbReference type="OrthoDB" id="199930at2759"/>
<comment type="subcellular location">
    <subcellularLocation>
        <location evidence="1">Vacuole membrane</location>
        <topology evidence="1">Multi-pass membrane protein</topology>
    </subcellularLocation>
</comment>
<evidence type="ECO:0000256" key="5">
    <source>
        <dbReference type="ARBA" id="ARBA00022692"/>
    </source>
</evidence>
<feature type="compositionally biased region" description="Polar residues" evidence="9">
    <location>
        <begin position="166"/>
        <end position="177"/>
    </location>
</feature>
<feature type="transmembrane region" description="Helical" evidence="10">
    <location>
        <begin position="20"/>
        <end position="39"/>
    </location>
</feature>
<proteinExistence type="inferred from homology"/>
<organism evidence="11 12">
    <name type="scientific">Sugiyamaella lignohabitans</name>
    <dbReference type="NCBI Taxonomy" id="796027"/>
    <lineage>
        <taxon>Eukaryota</taxon>
        <taxon>Fungi</taxon>
        <taxon>Dikarya</taxon>
        <taxon>Ascomycota</taxon>
        <taxon>Saccharomycotina</taxon>
        <taxon>Dipodascomycetes</taxon>
        <taxon>Dipodascales</taxon>
        <taxon>Trichomonascaceae</taxon>
        <taxon>Sugiyamaella</taxon>
    </lineage>
</organism>
<dbReference type="Proteomes" id="UP000189580">
    <property type="component" value="Chromosome b"/>
</dbReference>
<evidence type="ECO:0000256" key="7">
    <source>
        <dbReference type="ARBA" id="ARBA00023136"/>
    </source>
</evidence>
<feature type="transmembrane region" description="Helical" evidence="10">
    <location>
        <begin position="383"/>
        <end position="401"/>
    </location>
</feature>
<dbReference type="AlphaFoldDB" id="A0A161HHU0"/>
<feature type="region of interest" description="Disordered" evidence="9">
    <location>
        <begin position="146"/>
        <end position="181"/>
    </location>
</feature>
<evidence type="ECO:0000256" key="8">
    <source>
        <dbReference type="ARBA" id="ARBA00039330"/>
    </source>
</evidence>
<dbReference type="GO" id="GO:0022857">
    <property type="term" value="F:transmembrane transporter activity"/>
    <property type="evidence" value="ECO:0007669"/>
    <property type="project" value="InterPro"/>
</dbReference>
<protein>
    <recommendedName>
        <fullName evidence="8">Probable transporter MCH1</fullName>
    </recommendedName>
</protein>
<dbReference type="InterPro" id="IPR036259">
    <property type="entry name" value="MFS_trans_sf"/>
</dbReference>
<dbReference type="RefSeq" id="XP_018738137.1">
    <property type="nucleotide sequence ID" value="XM_018880305.1"/>
</dbReference>
<evidence type="ECO:0000256" key="9">
    <source>
        <dbReference type="SAM" id="MobiDB-lite"/>
    </source>
</evidence>
<evidence type="ECO:0000256" key="10">
    <source>
        <dbReference type="SAM" id="Phobius"/>
    </source>
</evidence>
<keyword evidence="4" id="KW-0926">Vacuole</keyword>
<dbReference type="InterPro" id="IPR011701">
    <property type="entry name" value="MFS"/>
</dbReference>
<dbReference type="PANTHER" id="PTHR21576">
    <property type="entry name" value="UNCHARACTERIZED NODULIN-LIKE PROTEIN"/>
    <property type="match status" value="1"/>
</dbReference>
<evidence type="ECO:0000256" key="6">
    <source>
        <dbReference type="ARBA" id="ARBA00022989"/>
    </source>
</evidence>
<feature type="transmembrane region" description="Helical" evidence="10">
    <location>
        <begin position="306"/>
        <end position="335"/>
    </location>
</feature>
<keyword evidence="7 10" id="KW-0472">Membrane</keyword>
<dbReference type="PANTHER" id="PTHR21576:SF45">
    <property type="entry name" value="TRANSPORTER MCH1-RELATED"/>
    <property type="match status" value="1"/>
</dbReference>
<evidence type="ECO:0000313" key="12">
    <source>
        <dbReference type="Proteomes" id="UP000189580"/>
    </source>
</evidence>
<evidence type="ECO:0000256" key="4">
    <source>
        <dbReference type="ARBA" id="ARBA00022554"/>
    </source>
</evidence>
<gene>
    <name evidence="11" type="primary">MCH1</name>
    <name evidence="11" type="ORF">AWJ20_3298</name>
</gene>
<dbReference type="KEGG" id="slb:AWJ20_3298"/>
<dbReference type="Pfam" id="PF07690">
    <property type="entry name" value="MFS_1"/>
    <property type="match status" value="1"/>
</dbReference>
<comment type="similarity">
    <text evidence="2">Belongs to the major facilitator superfamily.</text>
</comment>
<feature type="transmembrane region" description="Helical" evidence="10">
    <location>
        <begin position="80"/>
        <end position="100"/>
    </location>
</feature>
<keyword evidence="12" id="KW-1185">Reference proteome</keyword>
<evidence type="ECO:0000256" key="2">
    <source>
        <dbReference type="ARBA" id="ARBA00008335"/>
    </source>
</evidence>
<evidence type="ECO:0000256" key="1">
    <source>
        <dbReference type="ARBA" id="ARBA00004128"/>
    </source>
</evidence>
<dbReference type="Gene3D" id="1.20.1250.20">
    <property type="entry name" value="MFS general substrate transporter like domains"/>
    <property type="match status" value="2"/>
</dbReference>
<dbReference type="SUPFAM" id="SSF103473">
    <property type="entry name" value="MFS general substrate transporter"/>
    <property type="match status" value="1"/>
</dbReference>
<feature type="transmembrane region" description="Helical" evidence="10">
    <location>
        <begin position="277"/>
        <end position="300"/>
    </location>
</feature>
<accession>A0A161HHU0</accession>
<feature type="transmembrane region" description="Helical" evidence="10">
    <location>
        <begin position="45"/>
        <end position="68"/>
    </location>
</feature>
<keyword evidence="6 10" id="KW-1133">Transmembrane helix</keyword>
<evidence type="ECO:0000313" key="11">
    <source>
        <dbReference type="EMBL" id="ANB15660.1"/>
    </source>
</evidence>
<dbReference type="GeneID" id="30035304"/>
<sequence length="413" mass="44588">MYFPVPLLGYAGDKHGQSKLSLFSAALFTPAYLVSAYVYSNHGSYKLLAGSFALVGTATSALYVSALVTCARMYPHSTGLAISAPVSAFGISSLWLSQVIPKLFRTNAASTDSALNVTGIFIFFAFMYLVMGVVGYIAAKLGDVDGSDVSKKSSTEGEDEPDTSEQRLSSEGNLNSHPSDHLTQRERLKVFIVSHETWLLMLAFVLTSGPLEMYLNNIGAIIDTMSTGRDLPYQRLDVILSAPSSANNVSIFSAFSTIARLSVGVFSDIVRPRLSTAMVLTIIVFTTAIAHFLLALGVFAQDAGRLFYISSMINGFSYGALFTLYPTMVACVWGVKSFGTNWGLFILGPAIGSVIYGILFGAIYQRATSGLTCAGNDCYEITFLVSGSGIVVASLVIFYLWHYSWKHNTLIQL</sequence>
<reference evidence="11 12" key="1">
    <citation type="submission" date="2016-02" db="EMBL/GenBank/DDBJ databases">
        <title>Complete genome sequence and transcriptome regulation of the pentose utilising yeast Sugiyamaella lignohabitans.</title>
        <authorList>
            <person name="Bellasio M."/>
            <person name="Peymann A."/>
            <person name="Valli M."/>
            <person name="Sipitzky M."/>
            <person name="Graf A."/>
            <person name="Sauer M."/>
            <person name="Marx H."/>
            <person name="Mattanovich D."/>
        </authorList>
    </citation>
    <scope>NUCLEOTIDE SEQUENCE [LARGE SCALE GENOMIC DNA]</scope>
    <source>
        <strain evidence="11 12">CBS 10342</strain>
    </source>
</reference>
<keyword evidence="5 10" id="KW-0812">Transmembrane</keyword>
<feature type="transmembrane region" description="Helical" evidence="10">
    <location>
        <begin position="120"/>
        <end position="139"/>
    </location>
</feature>
<feature type="transmembrane region" description="Helical" evidence="10">
    <location>
        <begin position="342"/>
        <end position="363"/>
    </location>
</feature>
<keyword evidence="3" id="KW-0813">Transport</keyword>
<dbReference type="EMBL" id="CP014503">
    <property type="protein sequence ID" value="ANB15660.1"/>
    <property type="molecule type" value="Genomic_DNA"/>
</dbReference>
<dbReference type="GO" id="GO:0000329">
    <property type="term" value="C:fungal-type vacuole membrane"/>
    <property type="evidence" value="ECO:0007669"/>
    <property type="project" value="TreeGrafter"/>
</dbReference>
<name>A0A161HHU0_9ASCO</name>